<comment type="cofactor">
    <cofactor evidence="8">
        <name>Mg(2+)</name>
        <dbReference type="ChEBI" id="CHEBI:18420"/>
    </cofactor>
</comment>
<dbReference type="PANTHER" id="PTHR19136">
    <property type="entry name" value="MOLYBDENUM COFACTOR GUANYLYLTRANSFERASE"/>
    <property type="match status" value="1"/>
</dbReference>
<keyword evidence="3 8" id="KW-0479">Metal-binding</keyword>
<evidence type="ECO:0000259" key="9">
    <source>
        <dbReference type="Pfam" id="PF12804"/>
    </source>
</evidence>
<keyword evidence="5 8" id="KW-0460">Magnesium</keyword>
<comment type="domain">
    <text evidence="8">The N-terminal domain determines nucleotide recognition and specific binding, while the C-terminal domain determines the specific binding to the target protein.</text>
</comment>
<dbReference type="EC" id="2.7.7.77" evidence="8"/>
<dbReference type="SUPFAM" id="SSF53448">
    <property type="entry name" value="Nucleotide-diphospho-sugar transferases"/>
    <property type="match status" value="1"/>
</dbReference>
<feature type="domain" description="MobA-like NTP transferase" evidence="9">
    <location>
        <begin position="15"/>
        <end position="152"/>
    </location>
</feature>
<keyword evidence="4 8" id="KW-0547">Nucleotide-binding</keyword>
<evidence type="ECO:0000256" key="8">
    <source>
        <dbReference type="HAMAP-Rule" id="MF_00316"/>
    </source>
</evidence>
<protein>
    <recommendedName>
        <fullName evidence="8">Probable molybdenum cofactor guanylyltransferase</fullName>
        <shortName evidence="8">MoCo guanylyltransferase</shortName>
        <ecNumber evidence="8">2.7.7.77</ecNumber>
    </recommendedName>
    <alternativeName>
        <fullName evidence="8">GTP:molybdopterin guanylyltransferase</fullName>
    </alternativeName>
    <alternativeName>
        <fullName evidence="8">Mo-MPT guanylyltransferase</fullName>
    </alternativeName>
    <alternativeName>
        <fullName evidence="8">Molybdopterin guanylyltransferase</fullName>
    </alternativeName>
    <alternativeName>
        <fullName evidence="8">Molybdopterin-guanine dinucleotide synthase</fullName>
        <shortName evidence="8">MGD synthase</shortName>
    </alternativeName>
</protein>
<feature type="binding site" evidence="8">
    <location>
        <position position="111"/>
    </location>
    <ligand>
        <name>GTP</name>
        <dbReference type="ChEBI" id="CHEBI:37565"/>
    </ligand>
</feature>
<evidence type="ECO:0000256" key="6">
    <source>
        <dbReference type="ARBA" id="ARBA00023134"/>
    </source>
</evidence>
<keyword evidence="6 8" id="KW-0342">GTP-binding</keyword>
<dbReference type="GO" id="GO:0061603">
    <property type="term" value="F:molybdenum cofactor guanylyltransferase activity"/>
    <property type="evidence" value="ECO:0007669"/>
    <property type="project" value="UniProtKB-EC"/>
</dbReference>
<dbReference type="EMBL" id="JBHTAA010000001">
    <property type="protein sequence ID" value="MFC7202787.1"/>
    <property type="molecule type" value="Genomic_DNA"/>
</dbReference>
<evidence type="ECO:0000256" key="3">
    <source>
        <dbReference type="ARBA" id="ARBA00022723"/>
    </source>
</evidence>
<evidence type="ECO:0000256" key="1">
    <source>
        <dbReference type="ARBA" id="ARBA00022490"/>
    </source>
</evidence>
<dbReference type="Proteomes" id="UP001596481">
    <property type="component" value="Unassembled WGS sequence"/>
</dbReference>
<dbReference type="RefSeq" id="WP_390222077.1">
    <property type="nucleotide sequence ID" value="NZ_JBHTAA010000001.1"/>
</dbReference>
<keyword evidence="10" id="KW-0548">Nucleotidyltransferase</keyword>
<dbReference type="AlphaFoldDB" id="A0ABD5ZC77"/>
<name>A0ABD5ZC77_9EURY</name>
<evidence type="ECO:0000313" key="11">
    <source>
        <dbReference type="Proteomes" id="UP001596481"/>
    </source>
</evidence>
<keyword evidence="2 8" id="KW-0808">Transferase</keyword>
<dbReference type="CDD" id="cd02503">
    <property type="entry name" value="MobA"/>
    <property type="match status" value="1"/>
</dbReference>
<evidence type="ECO:0000256" key="2">
    <source>
        <dbReference type="ARBA" id="ARBA00022679"/>
    </source>
</evidence>
<dbReference type="InterPro" id="IPR013482">
    <property type="entry name" value="Molybde_CF_guanTrfase"/>
</dbReference>
<comment type="catalytic activity">
    <reaction evidence="8">
        <text>Mo-molybdopterin + GTP + H(+) = Mo-molybdopterin guanine dinucleotide + diphosphate</text>
        <dbReference type="Rhea" id="RHEA:34243"/>
        <dbReference type="ChEBI" id="CHEBI:15378"/>
        <dbReference type="ChEBI" id="CHEBI:33019"/>
        <dbReference type="ChEBI" id="CHEBI:37565"/>
        <dbReference type="ChEBI" id="CHEBI:71302"/>
        <dbReference type="ChEBI" id="CHEBI:71310"/>
        <dbReference type="EC" id="2.7.7.77"/>
    </reaction>
</comment>
<comment type="subcellular location">
    <subcellularLocation>
        <location evidence="8">Cytoplasm</location>
    </subcellularLocation>
</comment>
<proteinExistence type="inferred from homology"/>
<keyword evidence="11" id="KW-1185">Reference proteome</keyword>
<dbReference type="GO" id="GO:0005737">
    <property type="term" value="C:cytoplasm"/>
    <property type="evidence" value="ECO:0007669"/>
    <property type="project" value="UniProtKB-SubCell"/>
</dbReference>
<keyword evidence="1 8" id="KW-0963">Cytoplasm</keyword>
<feature type="binding site" evidence="8">
    <location>
        <begin position="18"/>
        <end position="20"/>
    </location>
    <ligand>
        <name>GTP</name>
        <dbReference type="ChEBI" id="CHEBI:37565"/>
    </ligand>
</feature>
<evidence type="ECO:0000256" key="5">
    <source>
        <dbReference type="ARBA" id="ARBA00022842"/>
    </source>
</evidence>
<accession>A0ABD5ZC77</accession>
<comment type="function">
    <text evidence="8">Transfers a GMP moiety from GTP to Mo-molybdopterin (Mo-MPT) cofactor (Moco or molybdenum cofactor) to form Mo-molybdopterin guanine dinucleotide (Mo-MGD) cofactor.</text>
</comment>
<organism evidence="10 11">
    <name type="scientific">Haloferax namakaokahaiae</name>
    <dbReference type="NCBI Taxonomy" id="1748331"/>
    <lineage>
        <taxon>Archaea</taxon>
        <taxon>Methanobacteriati</taxon>
        <taxon>Methanobacteriota</taxon>
        <taxon>Stenosarchaea group</taxon>
        <taxon>Halobacteria</taxon>
        <taxon>Halobacteriales</taxon>
        <taxon>Haloferacaceae</taxon>
        <taxon>Haloferax</taxon>
    </lineage>
</organism>
<dbReference type="Pfam" id="PF12804">
    <property type="entry name" value="NTP_transf_3"/>
    <property type="match status" value="1"/>
</dbReference>
<dbReference type="InterPro" id="IPR025877">
    <property type="entry name" value="MobA-like_NTP_Trfase"/>
</dbReference>
<dbReference type="GO" id="GO:0046872">
    <property type="term" value="F:metal ion binding"/>
    <property type="evidence" value="ECO:0007669"/>
    <property type="project" value="UniProtKB-KW"/>
</dbReference>
<feature type="binding site" evidence="8">
    <location>
        <position position="59"/>
    </location>
    <ligand>
        <name>GTP</name>
        <dbReference type="ChEBI" id="CHEBI:37565"/>
    </ligand>
</feature>
<gene>
    <name evidence="8" type="primary">mobA</name>
    <name evidence="10" type="ORF">ACFQJC_04620</name>
</gene>
<dbReference type="InterPro" id="IPR029044">
    <property type="entry name" value="Nucleotide-diphossugar_trans"/>
</dbReference>
<feature type="binding site" evidence="8">
    <location>
        <position position="111"/>
    </location>
    <ligand>
        <name>Mg(2+)</name>
        <dbReference type="ChEBI" id="CHEBI:18420"/>
    </ligand>
</feature>
<dbReference type="HAMAP" id="MF_00316">
    <property type="entry name" value="MobA"/>
    <property type="match status" value="1"/>
</dbReference>
<comment type="caution">
    <text evidence="10">The sequence shown here is derived from an EMBL/GenBank/DDBJ whole genome shotgun (WGS) entry which is preliminary data.</text>
</comment>
<dbReference type="Gene3D" id="3.90.550.10">
    <property type="entry name" value="Spore Coat Polysaccharide Biosynthesis Protein SpsA, Chain A"/>
    <property type="match status" value="1"/>
</dbReference>
<comment type="similarity">
    <text evidence="8">Belongs to the MobA family.</text>
</comment>
<dbReference type="GO" id="GO:0005525">
    <property type="term" value="F:GTP binding"/>
    <property type="evidence" value="ECO:0007669"/>
    <property type="project" value="UniProtKB-UniRule"/>
</dbReference>
<dbReference type="GO" id="GO:0006777">
    <property type="term" value="P:Mo-molybdopterin cofactor biosynthetic process"/>
    <property type="evidence" value="ECO:0007669"/>
    <property type="project" value="UniProtKB-KW"/>
</dbReference>
<reference evidence="10 11" key="1">
    <citation type="journal article" date="2019" name="Int. J. Syst. Evol. Microbiol.">
        <title>The Global Catalogue of Microorganisms (GCM) 10K type strain sequencing project: providing services to taxonomists for standard genome sequencing and annotation.</title>
        <authorList>
            <consortium name="The Broad Institute Genomics Platform"/>
            <consortium name="The Broad Institute Genome Sequencing Center for Infectious Disease"/>
            <person name="Wu L."/>
            <person name="Ma J."/>
        </authorList>
    </citation>
    <scope>NUCLEOTIDE SEQUENCE [LARGE SCALE GENOMIC DNA]</scope>
    <source>
        <strain evidence="10 11">DSM 29988</strain>
    </source>
</reference>
<evidence type="ECO:0000313" key="10">
    <source>
        <dbReference type="EMBL" id="MFC7202787.1"/>
    </source>
</evidence>
<evidence type="ECO:0000256" key="4">
    <source>
        <dbReference type="ARBA" id="ARBA00022741"/>
    </source>
</evidence>
<keyword evidence="7 8" id="KW-0501">Molybdenum cofactor biosynthesis</keyword>
<feature type="binding site" evidence="8">
    <location>
        <position position="82"/>
    </location>
    <ligand>
        <name>GTP</name>
        <dbReference type="ChEBI" id="CHEBI:37565"/>
    </ligand>
</feature>
<feature type="binding site" evidence="8">
    <location>
        <position position="31"/>
    </location>
    <ligand>
        <name>GTP</name>
        <dbReference type="ChEBI" id="CHEBI:37565"/>
    </ligand>
</feature>
<sequence length="210" mass="22421">MEDASRRTLDSGRAGVILAGGRSRRFEGTDKATALIDGEPMIHRVASALDPVVDELVVNCRADQRASFAEALSAFEVRFAEDDCPGCGPVFGLRTALLGTTAEYVAVLPCDMPLVPSVFLDHLFGRVGGRPGLVPCHDGVRCPFPSVVHRRAGIVACTETIRAGSNRLTDVLSTLEAATLAEREVCAHAGVRAFHNVNTRDELRAVAARL</sequence>
<dbReference type="PANTHER" id="PTHR19136:SF81">
    <property type="entry name" value="MOLYBDENUM COFACTOR GUANYLYLTRANSFERASE"/>
    <property type="match status" value="1"/>
</dbReference>
<evidence type="ECO:0000256" key="7">
    <source>
        <dbReference type="ARBA" id="ARBA00023150"/>
    </source>
</evidence>